<feature type="compositionally biased region" description="Basic and acidic residues" evidence="6">
    <location>
        <begin position="844"/>
        <end position="859"/>
    </location>
</feature>
<gene>
    <name evidence="8" type="ORF">A1O3_02083</name>
</gene>
<comment type="subcellular location">
    <subcellularLocation>
        <location evidence="5">Cytoplasm</location>
        <location evidence="5">Cytoskeleton</location>
        <location evidence="5">Microtubule organizing center</location>
    </subcellularLocation>
</comment>
<evidence type="ECO:0000256" key="4">
    <source>
        <dbReference type="ARBA" id="ARBA00023212"/>
    </source>
</evidence>
<feature type="compositionally biased region" description="Low complexity" evidence="6">
    <location>
        <begin position="74"/>
        <end position="92"/>
    </location>
</feature>
<reference evidence="8 9" key="1">
    <citation type="submission" date="2013-03" db="EMBL/GenBank/DDBJ databases">
        <title>The Genome Sequence of Capronia epimyces CBS 606.96.</title>
        <authorList>
            <consortium name="The Broad Institute Genomics Platform"/>
            <person name="Cuomo C."/>
            <person name="de Hoog S."/>
            <person name="Gorbushina A."/>
            <person name="Walker B."/>
            <person name="Young S.K."/>
            <person name="Zeng Q."/>
            <person name="Gargeya S."/>
            <person name="Fitzgerald M."/>
            <person name="Haas B."/>
            <person name="Abouelleil A."/>
            <person name="Allen A.W."/>
            <person name="Alvarado L."/>
            <person name="Arachchi H.M."/>
            <person name="Berlin A.M."/>
            <person name="Chapman S.B."/>
            <person name="Gainer-Dewar J."/>
            <person name="Goldberg J."/>
            <person name="Griggs A."/>
            <person name="Gujja S."/>
            <person name="Hansen M."/>
            <person name="Howarth C."/>
            <person name="Imamovic A."/>
            <person name="Ireland A."/>
            <person name="Larimer J."/>
            <person name="McCowan C."/>
            <person name="Murphy C."/>
            <person name="Pearson M."/>
            <person name="Poon T.W."/>
            <person name="Priest M."/>
            <person name="Roberts A."/>
            <person name="Saif S."/>
            <person name="Shea T."/>
            <person name="Sisk P."/>
            <person name="Sykes S."/>
            <person name="Wortman J."/>
            <person name="Nusbaum C."/>
            <person name="Birren B."/>
        </authorList>
    </citation>
    <scope>NUCLEOTIDE SEQUENCE [LARGE SCALE GENOMIC DNA]</scope>
    <source>
        <strain evidence="8 9">CBS 606.96</strain>
    </source>
</reference>
<evidence type="ECO:0000256" key="6">
    <source>
        <dbReference type="SAM" id="MobiDB-lite"/>
    </source>
</evidence>
<dbReference type="GO" id="GO:0005816">
    <property type="term" value="C:spindle pole body"/>
    <property type="evidence" value="ECO:0007669"/>
    <property type="project" value="UniProtKB-ARBA"/>
</dbReference>
<dbReference type="PANTHER" id="PTHR19302">
    <property type="entry name" value="GAMMA TUBULIN COMPLEX PROTEIN"/>
    <property type="match status" value="1"/>
</dbReference>
<dbReference type="STRING" id="1182542.W9Z3E3"/>
<comment type="caution">
    <text evidence="8">The sequence shown here is derived from an EMBL/GenBank/DDBJ whole genome shotgun (WGS) entry which is preliminary data.</text>
</comment>
<dbReference type="GeneID" id="19166216"/>
<accession>W9Z3E3</accession>
<comment type="similarity">
    <text evidence="1 5">Belongs to the TUBGCP family.</text>
</comment>
<dbReference type="GO" id="GO:0005874">
    <property type="term" value="C:microtubule"/>
    <property type="evidence" value="ECO:0007669"/>
    <property type="project" value="UniProtKB-KW"/>
</dbReference>
<dbReference type="RefSeq" id="XP_007730416.1">
    <property type="nucleotide sequence ID" value="XM_007732226.1"/>
</dbReference>
<dbReference type="EMBL" id="AMGY01000002">
    <property type="protein sequence ID" value="EXJ89019.1"/>
    <property type="molecule type" value="Genomic_DNA"/>
</dbReference>
<keyword evidence="3 5" id="KW-0493">Microtubule</keyword>
<dbReference type="OrthoDB" id="775571at2759"/>
<dbReference type="GO" id="GO:0043015">
    <property type="term" value="F:gamma-tubulin binding"/>
    <property type="evidence" value="ECO:0007669"/>
    <property type="project" value="InterPro"/>
</dbReference>
<dbReference type="HOGENOM" id="CLU_006331_0_0_1"/>
<dbReference type="eggNOG" id="ENOG502S0VZ">
    <property type="taxonomic scope" value="Eukaryota"/>
</dbReference>
<protein>
    <recommendedName>
        <fullName evidence="5">Spindle pole body component</fullName>
    </recommendedName>
</protein>
<feature type="region of interest" description="Disordered" evidence="6">
    <location>
        <begin position="74"/>
        <end position="100"/>
    </location>
</feature>
<dbReference type="AlphaFoldDB" id="W9Z3E3"/>
<dbReference type="GO" id="GO:0051321">
    <property type="term" value="P:meiotic cell cycle"/>
    <property type="evidence" value="ECO:0007669"/>
    <property type="project" value="TreeGrafter"/>
</dbReference>
<dbReference type="GO" id="GO:0051225">
    <property type="term" value="P:spindle assembly"/>
    <property type="evidence" value="ECO:0007669"/>
    <property type="project" value="TreeGrafter"/>
</dbReference>
<dbReference type="GO" id="GO:0007020">
    <property type="term" value="P:microtubule nucleation"/>
    <property type="evidence" value="ECO:0007669"/>
    <property type="project" value="InterPro"/>
</dbReference>
<dbReference type="InterPro" id="IPR007259">
    <property type="entry name" value="GCP"/>
</dbReference>
<dbReference type="GO" id="GO:0031122">
    <property type="term" value="P:cytoplasmic microtubule organization"/>
    <property type="evidence" value="ECO:0007669"/>
    <property type="project" value="TreeGrafter"/>
</dbReference>
<feature type="region of interest" description="Disordered" evidence="6">
    <location>
        <begin position="833"/>
        <end position="869"/>
    </location>
</feature>
<dbReference type="GO" id="GO:0051011">
    <property type="term" value="F:microtubule minus-end binding"/>
    <property type="evidence" value="ECO:0007669"/>
    <property type="project" value="TreeGrafter"/>
</dbReference>
<dbReference type="Pfam" id="PF04130">
    <property type="entry name" value="GCP_C_terminal"/>
    <property type="match status" value="1"/>
</dbReference>
<dbReference type="Proteomes" id="UP000019478">
    <property type="component" value="Unassembled WGS sequence"/>
</dbReference>
<evidence type="ECO:0000313" key="9">
    <source>
        <dbReference type="Proteomes" id="UP000019478"/>
    </source>
</evidence>
<feature type="compositionally biased region" description="Polar residues" evidence="6">
    <location>
        <begin position="585"/>
        <end position="597"/>
    </location>
</feature>
<dbReference type="GO" id="GO:0000922">
    <property type="term" value="C:spindle pole"/>
    <property type="evidence" value="ECO:0007669"/>
    <property type="project" value="InterPro"/>
</dbReference>
<organism evidence="8 9">
    <name type="scientific">Capronia epimyces CBS 606.96</name>
    <dbReference type="NCBI Taxonomy" id="1182542"/>
    <lineage>
        <taxon>Eukaryota</taxon>
        <taxon>Fungi</taxon>
        <taxon>Dikarya</taxon>
        <taxon>Ascomycota</taxon>
        <taxon>Pezizomycotina</taxon>
        <taxon>Eurotiomycetes</taxon>
        <taxon>Chaetothyriomycetidae</taxon>
        <taxon>Chaetothyriales</taxon>
        <taxon>Herpotrichiellaceae</taxon>
        <taxon>Capronia</taxon>
    </lineage>
</organism>
<keyword evidence="4 5" id="KW-0206">Cytoskeleton</keyword>
<keyword evidence="9" id="KW-1185">Reference proteome</keyword>
<keyword evidence="2 5" id="KW-0963">Cytoplasm</keyword>
<dbReference type="GO" id="GO:0000930">
    <property type="term" value="C:gamma-tubulin complex"/>
    <property type="evidence" value="ECO:0007669"/>
    <property type="project" value="TreeGrafter"/>
</dbReference>
<evidence type="ECO:0000256" key="1">
    <source>
        <dbReference type="ARBA" id="ARBA00010337"/>
    </source>
</evidence>
<evidence type="ECO:0000256" key="5">
    <source>
        <dbReference type="RuleBase" id="RU363050"/>
    </source>
</evidence>
<evidence type="ECO:0000259" key="7">
    <source>
        <dbReference type="Pfam" id="PF04130"/>
    </source>
</evidence>
<dbReference type="InterPro" id="IPR042241">
    <property type="entry name" value="GCP_C_sf"/>
</dbReference>
<evidence type="ECO:0000256" key="3">
    <source>
        <dbReference type="ARBA" id="ARBA00022701"/>
    </source>
</evidence>
<dbReference type="InterPro" id="IPR040457">
    <property type="entry name" value="GCP_C"/>
</dbReference>
<evidence type="ECO:0000313" key="8">
    <source>
        <dbReference type="EMBL" id="EXJ89019.1"/>
    </source>
</evidence>
<sequence length="950" mass="107093">MSLYDQMGPDPFSTDAIKTLPYLSLESITTWEGFRFNNSLESGLLRLNDVNTKHLPNLKPDVFLLDLQDVSLPDLSSPSSSSSESGQEPQQSQDERDDIDGTPDLWILPEIMRARPKDSVVSWDIFLNKSHKEPPTPYISEANPRVFSTILQSSDRDLLSKPIKPDALLHAAFELATGRGSTLFQWIEEEERFSHCWGKIAACGYSVPLLHNFFEDLLRIGTYTRKLNNCFDGLENQSQQLTPSRIAFIAASRTALHATQNYLETLRPTIVSLLQLKDTMCRVAALVATLKEFVDAIHSCQTDPAIVLALMRQAANASLCHSAIDGVIQQIISRTLRPLLTKLLHEVALTPSETNGHGKQCSDKEHEVDIWSSVLPPYLCQTVTETRQSLGILRSFADDYSVLSSVCSSASYFMGLEPGFTFDDICQLQSQSIAYEDAMKTSFLSRELSASTSSLSHSTSASLRLEETGTTGPNLADPFHLELGLFDHHVPVLDLDKADGLYSNVIAYLDNPEAEKSPFQLDYMEVVTLSVTPLVSAQHRLLSYSVLRLLFQKHQLLSHLNLQRGFQLLGDGPFSARLSMALFDSDQNSSEGQRPSGGSTGLRLQTRDTWPPAGSELRLVLMGILSDSLANSKDQFLDDTISFAIRDMPVEELEKCRDVDSIHALDFLRLEYKPPNELLQTVLTPRILDKYDRLFQHLLRLSRIHSLTQTLLRQNFDHLPSRTGTRSDHRMIVQMHHFTSTLADYCHNVAINVCWKKFEGTLHDVERHINNNDYERTLQLVKSQDYLRALHENTLDKLLHALLLKRNQSGTRQILEDVFTLILRVAAQETPSQRHNRSSLKVMTRADEQRMKDDVHETTTNHNPRKGYDIGTDTIAKEFQAKVMQFIDALRVQGVSSKHSQSRADGNNTPHEFIEDSDDENLFEHLLLRLDMFGYWGQGQNDGRGVFGAS</sequence>
<evidence type="ECO:0000256" key="2">
    <source>
        <dbReference type="ARBA" id="ARBA00022490"/>
    </source>
</evidence>
<dbReference type="GO" id="GO:0000278">
    <property type="term" value="P:mitotic cell cycle"/>
    <property type="evidence" value="ECO:0007669"/>
    <property type="project" value="TreeGrafter"/>
</dbReference>
<proteinExistence type="inferred from homology"/>
<dbReference type="Gene3D" id="1.20.120.1900">
    <property type="entry name" value="Gamma-tubulin complex, C-terminal domain"/>
    <property type="match status" value="1"/>
</dbReference>
<name>W9Z3E3_9EURO</name>
<dbReference type="PANTHER" id="PTHR19302:SF70">
    <property type="entry name" value="GAMMA-TUBULIN COMPLEX COMPONENT 6"/>
    <property type="match status" value="1"/>
</dbReference>
<feature type="region of interest" description="Disordered" evidence="6">
    <location>
        <begin position="585"/>
        <end position="608"/>
    </location>
</feature>
<feature type="domain" description="Gamma tubulin complex component C-terminal" evidence="7">
    <location>
        <begin position="556"/>
        <end position="936"/>
    </location>
</feature>